<protein>
    <submittedName>
        <fullName evidence="6">MerR family transcriptional regulator</fullName>
    </submittedName>
</protein>
<proteinExistence type="predicted"/>
<dbReference type="PROSITE" id="PS50937">
    <property type="entry name" value="HTH_MERR_2"/>
    <property type="match status" value="1"/>
</dbReference>
<dbReference type="InterPro" id="IPR047057">
    <property type="entry name" value="MerR_fam"/>
</dbReference>
<dbReference type="PROSITE" id="PS00552">
    <property type="entry name" value="HTH_MERR_1"/>
    <property type="match status" value="1"/>
</dbReference>
<dbReference type="Pfam" id="PF13411">
    <property type="entry name" value="MerR_1"/>
    <property type="match status" value="1"/>
</dbReference>
<keyword evidence="4" id="KW-0804">Transcription</keyword>
<dbReference type="Gene3D" id="1.10.1660.10">
    <property type="match status" value="1"/>
</dbReference>
<dbReference type="SMART" id="SM00422">
    <property type="entry name" value="HTH_MERR"/>
    <property type="match status" value="1"/>
</dbReference>
<organism evidence="6 7">
    <name type="scientific">Fructilactobacillus myrtifloralis</name>
    <dbReference type="NCBI Taxonomy" id="2940301"/>
    <lineage>
        <taxon>Bacteria</taxon>
        <taxon>Bacillati</taxon>
        <taxon>Bacillota</taxon>
        <taxon>Bacilli</taxon>
        <taxon>Lactobacillales</taxon>
        <taxon>Lactobacillaceae</taxon>
        <taxon>Fructilactobacillus</taxon>
    </lineage>
</organism>
<name>A0ABY5BLV2_9LACO</name>
<dbReference type="Proteomes" id="UP001056707">
    <property type="component" value="Chromosome"/>
</dbReference>
<reference evidence="6" key="1">
    <citation type="submission" date="2022-05" db="EMBL/GenBank/DDBJ databases">
        <authorList>
            <person name="Oliphant S.A."/>
            <person name="Watson-Haigh N.S."/>
            <person name="Sumby K.M."/>
            <person name="Gardner J.M."/>
            <person name="Jiranek V."/>
        </authorList>
    </citation>
    <scope>NUCLEOTIDE SEQUENCE</scope>
    <source>
        <strain evidence="6">KI16_H9</strain>
    </source>
</reference>
<evidence type="ECO:0000259" key="5">
    <source>
        <dbReference type="PROSITE" id="PS50937"/>
    </source>
</evidence>
<dbReference type="RefSeq" id="WP_252749402.1">
    <property type="nucleotide sequence ID" value="NZ_CP097116.1"/>
</dbReference>
<dbReference type="InterPro" id="IPR000551">
    <property type="entry name" value="MerR-type_HTH_dom"/>
</dbReference>
<evidence type="ECO:0000256" key="1">
    <source>
        <dbReference type="ARBA" id="ARBA00022491"/>
    </source>
</evidence>
<evidence type="ECO:0000256" key="2">
    <source>
        <dbReference type="ARBA" id="ARBA00023015"/>
    </source>
</evidence>
<sequence length="143" mass="17212">MTLTSEHYSIGAFAKKTGLSTYTLRYYERENLIVPQRDQHQRRFYTEQDVGWVHFLMHLKGTGMSMNEMQRYITWRAQGDATIEQRKELLQNVRERSLAQIRETQHHLEVLTHKIDWYEGKLDHSIQDSETFAEYLQQFKTEN</sequence>
<evidence type="ECO:0000256" key="3">
    <source>
        <dbReference type="ARBA" id="ARBA00023125"/>
    </source>
</evidence>
<gene>
    <name evidence="6" type="ORF">M3M35_04055</name>
</gene>
<keyword evidence="3" id="KW-0238">DNA-binding</keyword>
<keyword evidence="1" id="KW-0678">Repressor</keyword>
<dbReference type="EMBL" id="CP097116">
    <property type="protein sequence ID" value="USS84499.1"/>
    <property type="molecule type" value="Genomic_DNA"/>
</dbReference>
<dbReference type="SUPFAM" id="SSF46955">
    <property type="entry name" value="Putative DNA-binding domain"/>
    <property type="match status" value="1"/>
</dbReference>
<dbReference type="InterPro" id="IPR009061">
    <property type="entry name" value="DNA-bd_dom_put_sf"/>
</dbReference>
<keyword evidence="7" id="KW-1185">Reference proteome</keyword>
<feature type="domain" description="HTH merR-type" evidence="5">
    <location>
        <begin position="7"/>
        <end position="75"/>
    </location>
</feature>
<evidence type="ECO:0000313" key="6">
    <source>
        <dbReference type="EMBL" id="USS84499.1"/>
    </source>
</evidence>
<keyword evidence="2" id="KW-0805">Transcription regulation</keyword>
<dbReference type="PANTHER" id="PTHR30204:SF69">
    <property type="entry name" value="MERR-FAMILY TRANSCRIPTIONAL REGULATOR"/>
    <property type="match status" value="1"/>
</dbReference>
<accession>A0ABY5BLV2</accession>
<evidence type="ECO:0000313" key="7">
    <source>
        <dbReference type="Proteomes" id="UP001056707"/>
    </source>
</evidence>
<evidence type="ECO:0000256" key="4">
    <source>
        <dbReference type="ARBA" id="ARBA00023163"/>
    </source>
</evidence>
<dbReference type="PANTHER" id="PTHR30204">
    <property type="entry name" value="REDOX-CYCLING DRUG-SENSING TRANSCRIPTIONAL ACTIVATOR SOXR"/>
    <property type="match status" value="1"/>
</dbReference>
<dbReference type="PRINTS" id="PR00040">
    <property type="entry name" value="HTHMERR"/>
</dbReference>
<dbReference type="CDD" id="cd01109">
    <property type="entry name" value="HTH_YyaN"/>
    <property type="match status" value="1"/>
</dbReference>